<feature type="compositionally biased region" description="Low complexity" evidence="18">
    <location>
        <begin position="13"/>
        <end position="28"/>
    </location>
</feature>
<accession>A0AA36G3X9</accession>
<dbReference type="InterPro" id="IPR002587">
    <property type="entry name" value="Myo-inos-1-P_Synthase"/>
</dbReference>
<dbReference type="FunFam" id="3.40.50.720:FF:000334">
    <property type="entry name" value="Inositol-3-phosphate synthase"/>
    <property type="match status" value="1"/>
</dbReference>
<keyword evidence="11" id="KW-0520">NAD</keyword>
<evidence type="ECO:0000313" key="21">
    <source>
        <dbReference type="Proteomes" id="UP001177023"/>
    </source>
</evidence>
<evidence type="ECO:0000256" key="6">
    <source>
        <dbReference type="ARBA" id="ARBA00011881"/>
    </source>
</evidence>
<comment type="function">
    <text evidence="16">Key enzyme in myo-inositol biosynthesis pathway that catalyzes the conversion of glucose 6-phosphate to 1-myo-inositol 1-phosphate in a NAD-dependent manner. Rate-limiting enzyme in the synthesis of all inositol-containing compounds.</text>
</comment>
<keyword evidence="15" id="KW-1208">Phospholipid metabolism</keyword>
<evidence type="ECO:0000256" key="17">
    <source>
        <dbReference type="ARBA" id="ARBA00070063"/>
    </source>
</evidence>
<dbReference type="EMBL" id="CATQJA010002652">
    <property type="protein sequence ID" value="CAJ0578012.1"/>
    <property type="molecule type" value="Genomic_DNA"/>
</dbReference>
<dbReference type="SUPFAM" id="SSF51735">
    <property type="entry name" value="NAD(P)-binding Rossmann-fold domains"/>
    <property type="match status" value="1"/>
</dbReference>
<evidence type="ECO:0000256" key="3">
    <source>
        <dbReference type="ARBA" id="ARBA00004496"/>
    </source>
</evidence>
<evidence type="ECO:0000256" key="1">
    <source>
        <dbReference type="ARBA" id="ARBA00000113"/>
    </source>
</evidence>
<keyword evidence="21" id="KW-1185">Reference proteome</keyword>
<keyword evidence="12" id="KW-0443">Lipid metabolism</keyword>
<evidence type="ECO:0000256" key="13">
    <source>
        <dbReference type="ARBA" id="ARBA00023209"/>
    </source>
</evidence>
<evidence type="ECO:0000256" key="15">
    <source>
        <dbReference type="ARBA" id="ARBA00023264"/>
    </source>
</evidence>
<reference evidence="20" key="1">
    <citation type="submission" date="2023-06" db="EMBL/GenBank/DDBJ databases">
        <authorList>
            <person name="Delattre M."/>
        </authorList>
    </citation>
    <scope>NUCLEOTIDE SEQUENCE</scope>
    <source>
        <strain evidence="20">AF72</strain>
    </source>
</reference>
<dbReference type="FunFam" id="3.30.360.10:FF:000040">
    <property type="entry name" value="Inositol 1-phosphate synthase"/>
    <property type="match status" value="1"/>
</dbReference>
<comment type="catalytic activity">
    <reaction evidence="1">
        <text>D-glucose 6-phosphate = 1D-myo-inositol 3-phosphate</text>
        <dbReference type="Rhea" id="RHEA:10716"/>
        <dbReference type="ChEBI" id="CHEBI:58401"/>
        <dbReference type="ChEBI" id="CHEBI:61548"/>
        <dbReference type="EC" id="5.5.1.4"/>
    </reaction>
</comment>
<dbReference type="GO" id="GO:0006021">
    <property type="term" value="P:inositol biosynthetic process"/>
    <property type="evidence" value="ECO:0007669"/>
    <property type="project" value="UniProtKB-KW"/>
</dbReference>
<dbReference type="FunFam" id="3.40.50.720:FF:000069">
    <property type="entry name" value="Inositol-3-phosphate synthase 1"/>
    <property type="match status" value="1"/>
</dbReference>
<keyword evidence="10" id="KW-0398">Inositol biosynthesis</keyword>
<evidence type="ECO:0000256" key="14">
    <source>
        <dbReference type="ARBA" id="ARBA00023235"/>
    </source>
</evidence>
<dbReference type="Pfam" id="PF01658">
    <property type="entry name" value="Inos-1-P_synth"/>
    <property type="match status" value="1"/>
</dbReference>
<feature type="region of interest" description="Disordered" evidence="18">
    <location>
        <begin position="1"/>
        <end position="37"/>
    </location>
</feature>
<proteinExistence type="inferred from homology"/>
<organism evidence="20 21">
    <name type="scientific">Mesorhabditis spiculigera</name>
    <dbReference type="NCBI Taxonomy" id="96644"/>
    <lineage>
        <taxon>Eukaryota</taxon>
        <taxon>Metazoa</taxon>
        <taxon>Ecdysozoa</taxon>
        <taxon>Nematoda</taxon>
        <taxon>Chromadorea</taxon>
        <taxon>Rhabditida</taxon>
        <taxon>Rhabditina</taxon>
        <taxon>Rhabditomorpha</taxon>
        <taxon>Rhabditoidea</taxon>
        <taxon>Rhabditidae</taxon>
        <taxon>Mesorhabditinae</taxon>
        <taxon>Mesorhabditis</taxon>
    </lineage>
</organism>
<keyword evidence="8" id="KW-0963">Cytoplasm</keyword>
<dbReference type="InterPro" id="IPR036291">
    <property type="entry name" value="NAD(P)-bd_dom_sf"/>
</dbReference>
<evidence type="ECO:0000256" key="18">
    <source>
        <dbReference type="SAM" id="MobiDB-lite"/>
    </source>
</evidence>
<comment type="pathway">
    <text evidence="4">Polyol metabolism; myo-inositol biosynthesis; myo-inositol from D-glucose 6-phosphate: step 1/2.</text>
</comment>
<feature type="non-terminal residue" evidence="20">
    <location>
        <position position="1"/>
    </location>
</feature>
<evidence type="ECO:0000256" key="12">
    <source>
        <dbReference type="ARBA" id="ARBA00023098"/>
    </source>
</evidence>
<gene>
    <name evidence="20" type="ORF">MSPICULIGERA_LOCUS16276</name>
</gene>
<sequence>MNGHSHVNGNGVHLTNGNGHQNGHTNGHVRNDTLHVNSPGVTYGSEFIDSTFNYRKNKIERTVDGLRVTPEVYEYKLRTGRQTRKTGLMLVGIGGNNGSTTVGAMIANREKMSWRNREGTHHANYFGSFTQSSTVHIGYDGQEQVHVPFNEMLPMLRPHELIVDGWDINDANLYEAMLRSKVFEPELIDQLRPHMESIIPKPSIYYPDFIASNQGTRANNVLPGESKSEHLERIRKDIREFKEKHGLECVIVLWTANTERFTDVEDGLNMTADQMLASIKRNADEVSPSNIFAVASILEGAHYINGSPQNTLCPGIVELAGKNGVFIGGDDFKSGQTKLKSALVDFLVSSGLKPESIVSYNHLGNNDGKNLSEARQFRSKEITKSNVVDDMVASNKILYPDNKKPDHTVVIKYVPFVGDSKRAMDEYVCSIFMGGRQTFVIHNTCEDSLLATPLIYDLAILTELATRIQYSVNGRGYEQFNEVLSILSLLLKAPMVPAGTPVSNAFMRQFAAVSKLIAACAGIASDADLQLEFFTSLNKAKC</sequence>
<evidence type="ECO:0000259" key="19">
    <source>
        <dbReference type="Pfam" id="PF01658"/>
    </source>
</evidence>
<keyword evidence="13" id="KW-0594">Phospholipid biosynthesis</keyword>
<comment type="subunit">
    <text evidence="6">Homotetramer.</text>
</comment>
<evidence type="ECO:0000256" key="5">
    <source>
        <dbReference type="ARBA" id="ARBA00010813"/>
    </source>
</evidence>
<feature type="domain" description="Myo-inositol-1-phosphate synthase GAPDH-like" evidence="19">
    <location>
        <begin position="335"/>
        <end position="448"/>
    </location>
</feature>
<dbReference type="InterPro" id="IPR013021">
    <property type="entry name" value="Myo-inos-1-P_Synthase_GAPDH"/>
</dbReference>
<comment type="caution">
    <text evidence="20">The sequence shown here is derived from an EMBL/GenBank/DDBJ whole genome shotgun (WGS) entry which is preliminary data.</text>
</comment>
<comment type="cofactor">
    <cofactor evidence="2">
        <name>NAD(+)</name>
        <dbReference type="ChEBI" id="CHEBI:57540"/>
    </cofactor>
</comment>
<keyword evidence="9" id="KW-0444">Lipid biosynthesis</keyword>
<evidence type="ECO:0000256" key="4">
    <source>
        <dbReference type="ARBA" id="ARBA00005117"/>
    </source>
</evidence>
<evidence type="ECO:0000256" key="16">
    <source>
        <dbReference type="ARBA" id="ARBA00025559"/>
    </source>
</evidence>
<dbReference type="GO" id="GO:0005737">
    <property type="term" value="C:cytoplasm"/>
    <property type="evidence" value="ECO:0007669"/>
    <property type="project" value="UniProtKB-SubCell"/>
</dbReference>
<evidence type="ECO:0000256" key="10">
    <source>
        <dbReference type="ARBA" id="ARBA00022550"/>
    </source>
</evidence>
<dbReference type="PANTHER" id="PTHR11510">
    <property type="entry name" value="MYO-INOSITOL-1 PHOSPHATE SYNTHASE"/>
    <property type="match status" value="1"/>
</dbReference>
<evidence type="ECO:0000256" key="11">
    <source>
        <dbReference type="ARBA" id="ARBA00023027"/>
    </source>
</evidence>
<dbReference type="AlphaFoldDB" id="A0AA36G3X9"/>
<dbReference type="GO" id="GO:0004512">
    <property type="term" value="F:inositol-3-phosphate synthase activity"/>
    <property type="evidence" value="ECO:0007669"/>
    <property type="project" value="UniProtKB-EC"/>
</dbReference>
<dbReference type="EC" id="5.5.1.4" evidence="7"/>
<evidence type="ECO:0000313" key="20">
    <source>
        <dbReference type="EMBL" id="CAJ0578012.1"/>
    </source>
</evidence>
<dbReference type="GO" id="GO:0008654">
    <property type="term" value="P:phospholipid biosynthetic process"/>
    <property type="evidence" value="ECO:0007669"/>
    <property type="project" value="UniProtKB-KW"/>
</dbReference>
<dbReference type="PIRSF" id="PIRSF015578">
    <property type="entry name" value="Myoinos-ppht_syn"/>
    <property type="match status" value="1"/>
</dbReference>
<comment type="similarity">
    <text evidence="5">Belongs to the myo-inositol 1-phosphate synthase family.</text>
</comment>
<keyword evidence="14" id="KW-0413">Isomerase</keyword>
<evidence type="ECO:0000256" key="7">
    <source>
        <dbReference type="ARBA" id="ARBA00012125"/>
    </source>
</evidence>
<evidence type="ECO:0000256" key="9">
    <source>
        <dbReference type="ARBA" id="ARBA00022516"/>
    </source>
</evidence>
<evidence type="ECO:0000256" key="8">
    <source>
        <dbReference type="ARBA" id="ARBA00022490"/>
    </source>
</evidence>
<dbReference type="SUPFAM" id="SSF55347">
    <property type="entry name" value="Glyceraldehyde-3-phosphate dehydrogenase-like, C-terminal domain"/>
    <property type="match status" value="1"/>
</dbReference>
<evidence type="ECO:0000256" key="2">
    <source>
        <dbReference type="ARBA" id="ARBA00001911"/>
    </source>
</evidence>
<name>A0AA36G3X9_9BILA</name>
<comment type="subcellular location">
    <subcellularLocation>
        <location evidence="3">Cytoplasm</location>
    </subcellularLocation>
</comment>
<dbReference type="Gene3D" id="3.40.50.720">
    <property type="entry name" value="NAD(P)-binding Rossmann-like Domain"/>
    <property type="match status" value="2"/>
</dbReference>
<protein>
    <recommendedName>
        <fullName evidence="17">Inositol-3-phosphate synthase</fullName>
        <ecNumber evidence="7">5.5.1.4</ecNumber>
    </recommendedName>
</protein>
<dbReference type="Proteomes" id="UP001177023">
    <property type="component" value="Unassembled WGS sequence"/>
</dbReference>
<dbReference type="Pfam" id="PF07994">
    <property type="entry name" value="NAD_binding_5"/>
    <property type="match status" value="1"/>
</dbReference>